<dbReference type="EMBL" id="JAYDCJ010000003">
    <property type="protein sequence ID" value="MEA1081694.1"/>
    <property type="molecule type" value="Genomic_DNA"/>
</dbReference>
<gene>
    <name evidence="1" type="ORF">U5822_13535</name>
</gene>
<sequence>MASVDTIEMAPEYLNWVTSYYAVTLSGKQEDGSCLNNLSVELGNDELEPGQAVSMVELATDNSRCISLLKVGITEIDSESAEILSDTSPTESTLIERTVNVENGESETRFIHSENGEVTSTSENSGKHQVGIYTSYTDGNAAIIRWLPREIEVSAVLADLKYPLDWCDNGGTAEAYLGDYPFIPSGWLTTSSVLNGWYGFSANCYSSPRELTVGFSEVIHENDVFPTCAEPIEILRKPQIITGRSDGTKSFDLLMAKRGPSEMCGDWLVRYITHVYEGNYDYSKTTYLDHIVESN</sequence>
<dbReference type="RefSeq" id="WP_322856143.1">
    <property type="nucleotide sequence ID" value="NZ_JAYDCJ010000003.1"/>
</dbReference>
<organism evidence="1 2">
    <name type="scientific">Marinobacter qingdaonensis</name>
    <dbReference type="NCBI Taxonomy" id="3108486"/>
    <lineage>
        <taxon>Bacteria</taxon>
        <taxon>Pseudomonadati</taxon>
        <taxon>Pseudomonadota</taxon>
        <taxon>Gammaproteobacteria</taxon>
        <taxon>Pseudomonadales</taxon>
        <taxon>Marinobacteraceae</taxon>
        <taxon>Marinobacter</taxon>
    </lineage>
</organism>
<evidence type="ECO:0000313" key="1">
    <source>
        <dbReference type="EMBL" id="MEA1081694.1"/>
    </source>
</evidence>
<reference evidence="1 2" key="1">
    <citation type="submission" date="2023-12" db="EMBL/GenBank/DDBJ databases">
        <title>Marinobacter qingdaonensis sp. nov., isolated from the intertidal sediment of Qingdao, PR China.</title>
        <authorList>
            <person name="Li Y."/>
        </authorList>
    </citation>
    <scope>NUCLEOTIDE SEQUENCE [LARGE SCALE GENOMIC DNA]</scope>
    <source>
        <strain evidence="1 2">ASW11-75</strain>
    </source>
</reference>
<accession>A0ABU5P0W1</accession>
<evidence type="ECO:0000313" key="2">
    <source>
        <dbReference type="Proteomes" id="UP001305746"/>
    </source>
</evidence>
<proteinExistence type="predicted"/>
<protein>
    <submittedName>
        <fullName evidence="1">Uncharacterized protein</fullName>
    </submittedName>
</protein>
<keyword evidence="2" id="KW-1185">Reference proteome</keyword>
<dbReference type="Proteomes" id="UP001305746">
    <property type="component" value="Unassembled WGS sequence"/>
</dbReference>
<comment type="caution">
    <text evidence="1">The sequence shown here is derived from an EMBL/GenBank/DDBJ whole genome shotgun (WGS) entry which is preliminary data.</text>
</comment>
<name>A0ABU5P0W1_9GAMM</name>